<dbReference type="Proteomes" id="UP000832034">
    <property type="component" value="Chromosome"/>
</dbReference>
<reference evidence="1" key="1">
    <citation type="submission" date="2021-12" db="EMBL/GenBank/DDBJ databases">
        <authorList>
            <person name="Veyrier F.J."/>
        </authorList>
    </citation>
    <scope>NUCLEOTIDE SEQUENCE</scope>
    <source>
        <strain evidence="1">SAG 1488-6</strain>
    </source>
</reference>
<evidence type="ECO:0000313" key="1">
    <source>
        <dbReference type="EMBL" id="UOO93533.1"/>
    </source>
</evidence>
<dbReference type="EMBL" id="CP091512">
    <property type="protein sequence ID" value="UOO93533.1"/>
    <property type="molecule type" value="Genomic_DNA"/>
</dbReference>
<name>A0ABY4ECQ9_VITST</name>
<protein>
    <submittedName>
        <fullName evidence="1">Uncharacterized protein</fullName>
    </submittedName>
</protein>
<keyword evidence="2" id="KW-1185">Reference proteome</keyword>
<dbReference type="RefSeq" id="WP_019957736.1">
    <property type="nucleotide sequence ID" value="NZ_CP091512.1"/>
</dbReference>
<sequence>MMYRPNSSRAERIRIQDSTEAHIRFLFHNLPHPKPTDKQKQLATRRIQASVDKHYLDTISD</sequence>
<reference evidence="1" key="2">
    <citation type="journal article" date="2022" name="Res Sq">
        <title>Evolution of multicellular longitudinally dividing oral cavity symbionts (Neisseriaceae).</title>
        <authorList>
            <person name="Nyongesa S."/>
            <person name="Weber P."/>
            <person name="Bernet E."/>
            <person name="Pullido F."/>
            <person name="Nieckarz M."/>
            <person name="Delaby M."/>
            <person name="Nieves C."/>
            <person name="Viehboeck T."/>
            <person name="Krause N."/>
            <person name="Rivera-Millot A."/>
            <person name="Nakamura A."/>
            <person name="Vischer N."/>
            <person name="VanNieuwenhze M."/>
            <person name="Brun Y."/>
            <person name="Cava F."/>
            <person name="Bulgheresi S."/>
            <person name="Veyrier F."/>
        </authorList>
    </citation>
    <scope>NUCLEOTIDE SEQUENCE</scope>
    <source>
        <strain evidence="1">SAG 1488-6</strain>
    </source>
</reference>
<proteinExistence type="predicted"/>
<organism evidence="1 2">
    <name type="scientific">Vitreoscilla stercoraria</name>
    <dbReference type="NCBI Taxonomy" id="61"/>
    <lineage>
        <taxon>Bacteria</taxon>
        <taxon>Pseudomonadati</taxon>
        <taxon>Pseudomonadota</taxon>
        <taxon>Betaproteobacteria</taxon>
        <taxon>Neisseriales</taxon>
        <taxon>Neisseriaceae</taxon>
        <taxon>Vitreoscilla</taxon>
    </lineage>
</organism>
<evidence type="ECO:0000313" key="2">
    <source>
        <dbReference type="Proteomes" id="UP000832034"/>
    </source>
</evidence>
<accession>A0ABY4ECQ9</accession>
<gene>
    <name evidence="1" type="ORF">LVJ81_05775</name>
</gene>